<name>A0A7R8VM91_TIMDO</name>
<dbReference type="EMBL" id="OA566811">
    <property type="protein sequence ID" value="CAD7199502.1"/>
    <property type="molecule type" value="Genomic_DNA"/>
</dbReference>
<gene>
    <name evidence="1" type="ORF">TDIB3V08_LOCUS5750</name>
</gene>
<proteinExistence type="predicted"/>
<accession>A0A7R8VM91</accession>
<dbReference type="AlphaFoldDB" id="A0A7R8VM91"/>
<organism evidence="1">
    <name type="scientific">Timema douglasi</name>
    <name type="common">Walking stick</name>
    <dbReference type="NCBI Taxonomy" id="61478"/>
    <lineage>
        <taxon>Eukaryota</taxon>
        <taxon>Metazoa</taxon>
        <taxon>Ecdysozoa</taxon>
        <taxon>Arthropoda</taxon>
        <taxon>Hexapoda</taxon>
        <taxon>Insecta</taxon>
        <taxon>Pterygota</taxon>
        <taxon>Neoptera</taxon>
        <taxon>Polyneoptera</taxon>
        <taxon>Phasmatodea</taxon>
        <taxon>Timematodea</taxon>
        <taxon>Timematoidea</taxon>
        <taxon>Timematidae</taxon>
        <taxon>Timema</taxon>
    </lineage>
</organism>
<protein>
    <submittedName>
        <fullName evidence="1">Uncharacterized protein</fullName>
    </submittedName>
</protein>
<sequence length="129" mass="14626">MKLLIVKPNGKKPRKCEDNIRIDLKEIGCNEVDWLELTQDRDSKDSNPDFCVTRKPKLDKVDALIQESNDAGYTTHLVFSLQAFPSCWRAQSTTNTCFHYRNTEKSSRGANRPNSAHTASLSVLSFIAH</sequence>
<reference evidence="1" key="1">
    <citation type="submission" date="2020-11" db="EMBL/GenBank/DDBJ databases">
        <authorList>
            <person name="Tran Van P."/>
        </authorList>
    </citation>
    <scope>NUCLEOTIDE SEQUENCE</scope>
</reference>
<evidence type="ECO:0000313" key="1">
    <source>
        <dbReference type="EMBL" id="CAD7199502.1"/>
    </source>
</evidence>